<accession>A0A6A7BZ39</accession>
<evidence type="ECO:0000313" key="2">
    <source>
        <dbReference type="EMBL" id="KAF2860363.1"/>
    </source>
</evidence>
<proteinExistence type="predicted"/>
<feature type="region of interest" description="Disordered" evidence="1">
    <location>
        <begin position="126"/>
        <end position="176"/>
    </location>
</feature>
<dbReference type="EMBL" id="MU005982">
    <property type="protein sequence ID" value="KAF2860363.1"/>
    <property type="molecule type" value="Genomic_DNA"/>
</dbReference>
<feature type="compositionally biased region" description="Basic and acidic residues" evidence="1">
    <location>
        <begin position="147"/>
        <end position="157"/>
    </location>
</feature>
<dbReference type="Proteomes" id="UP000799421">
    <property type="component" value="Unassembled WGS sequence"/>
</dbReference>
<gene>
    <name evidence="2" type="ORF">K470DRAFT_270739</name>
</gene>
<organism evidence="2 3">
    <name type="scientific">Piedraia hortae CBS 480.64</name>
    <dbReference type="NCBI Taxonomy" id="1314780"/>
    <lineage>
        <taxon>Eukaryota</taxon>
        <taxon>Fungi</taxon>
        <taxon>Dikarya</taxon>
        <taxon>Ascomycota</taxon>
        <taxon>Pezizomycotina</taxon>
        <taxon>Dothideomycetes</taxon>
        <taxon>Dothideomycetidae</taxon>
        <taxon>Capnodiales</taxon>
        <taxon>Piedraiaceae</taxon>
        <taxon>Piedraia</taxon>
    </lineage>
</organism>
<sequence length="176" mass="19641">MDAKSTSFEVSLDGECTFSGKAQNLPSFLMHIRLKELLDSDLRDQAIKCAYAANQLRGRAQEWITRLKHTTSVAYLIAELEGLADQLNWPAQARRAVLYQALKPSLRVALVLCDIESYDELEQQAYGGPSGRGNFDVRSAAPQSHALGKELPRESREMPPLWPDGPHTKKLLLKGH</sequence>
<dbReference type="AlphaFoldDB" id="A0A6A7BZ39"/>
<protein>
    <submittedName>
        <fullName evidence="2">Uncharacterized protein</fullName>
    </submittedName>
</protein>
<keyword evidence="3" id="KW-1185">Reference proteome</keyword>
<reference evidence="2" key="1">
    <citation type="journal article" date="2020" name="Stud. Mycol.">
        <title>101 Dothideomycetes genomes: a test case for predicting lifestyles and emergence of pathogens.</title>
        <authorList>
            <person name="Haridas S."/>
            <person name="Albert R."/>
            <person name="Binder M."/>
            <person name="Bloem J."/>
            <person name="Labutti K."/>
            <person name="Salamov A."/>
            <person name="Andreopoulos B."/>
            <person name="Baker S."/>
            <person name="Barry K."/>
            <person name="Bills G."/>
            <person name="Bluhm B."/>
            <person name="Cannon C."/>
            <person name="Castanera R."/>
            <person name="Culley D."/>
            <person name="Daum C."/>
            <person name="Ezra D."/>
            <person name="Gonzalez J."/>
            <person name="Henrissat B."/>
            <person name="Kuo A."/>
            <person name="Liang C."/>
            <person name="Lipzen A."/>
            <person name="Lutzoni F."/>
            <person name="Magnuson J."/>
            <person name="Mondo S."/>
            <person name="Nolan M."/>
            <person name="Ohm R."/>
            <person name="Pangilinan J."/>
            <person name="Park H.-J."/>
            <person name="Ramirez L."/>
            <person name="Alfaro M."/>
            <person name="Sun H."/>
            <person name="Tritt A."/>
            <person name="Yoshinaga Y."/>
            <person name="Zwiers L.-H."/>
            <person name="Turgeon B."/>
            <person name="Goodwin S."/>
            <person name="Spatafora J."/>
            <person name="Crous P."/>
            <person name="Grigoriev I."/>
        </authorList>
    </citation>
    <scope>NUCLEOTIDE SEQUENCE</scope>
    <source>
        <strain evidence="2">CBS 480.64</strain>
    </source>
</reference>
<evidence type="ECO:0000313" key="3">
    <source>
        <dbReference type="Proteomes" id="UP000799421"/>
    </source>
</evidence>
<name>A0A6A7BZ39_9PEZI</name>
<evidence type="ECO:0000256" key="1">
    <source>
        <dbReference type="SAM" id="MobiDB-lite"/>
    </source>
</evidence>